<gene>
    <name evidence="3" type="ORF">DSTB1V02_LOCUS12857</name>
</gene>
<dbReference type="EMBL" id="CAJPEV010005291">
    <property type="protein sequence ID" value="CAG0902987.1"/>
    <property type="molecule type" value="Genomic_DNA"/>
</dbReference>
<dbReference type="OrthoDB" id="5545019at2759"/>
<dbReference type="GO" id="GO:0016491">
    <property type="term" value="F:oxidoreductase activity"/>
    <property type="evidence" value="ECO:0007669"/>
    <property type="project" value="UniProtKB-KW"/>
</dbReference>
<dbReference type="Gene3D" id="3.40.50.720">
    <property type="entry name" value="NAD(P)-binding Rossmann-like Domain"/>
    <property type="match status" value="1"/>
</dbReference>
<evidence type="ECO:0000256" key="1">
    <source>
        <dbReference type="ARBA" id="ARBA00006484"/>
    </source>
</evidence>
<feature type="non-terminal residue" evidence="3">
    <location>
        <position position="1"/>
    </location>
</feature>
<dbReference type="Proteomes" id="UP000677054">
    <property type="component" value="Unassembled WGS sequence"/>
</dbReference>
<dbReference type="AlphaFoldDB" id="A0A7R9AFT9"/>
<dbReference type="InterPro" id="IPR051019">
    <property type="entry name" value="VLCFA-Steroid_DH"/>
</dbReference>
<evidence type="ECO:0000313" key="3">
    <source>
        <dbReference type="EMBL" id="CAD7253107.1"/>
    </source>
</evidence>
<dbReference type="SUPFAM" id="SSF51735">
    <property type="entry name" value="NAD(P)-binding Rossmann-fold domains"/>
    <property type="match status" value="1"/>
</dbReference>
<dbReference type="InterPro" id="IPR036291">
    <property type="entry name" value="NAD(P)-bd_dom_sf"/>
</dbReference>
<comment type="similarity">
    <text evidence="1">Belongs to the short-chain dehydrogenases/reductases (SDR) family.</text>
</comment>
<dbReference type="PANTHER" id="PTHR43899">
    <property type="entry name" value="RH59310P"/>
    <property type="match status" value="1"/>
</dbReference>
<dbReference type="InterPro" id="IPR002347">
    <property type="entry name" value="SDR_fam"/>
</dbReference>
<accession>A0A7R9AFT9</accession>
<dbReference type="GO" id="GO:0005783">
    <property type="term" value="C:endoplasmic reticulum"/>
    <property type="evidence" value="ECO:0007669"/>
    <property type="project" value="TreeGrafter"/>
</dbReference>
<name>A0A7R9AFT9_9CRUS</name>
<dbReference type="Pfam" id="PF00106">
    <property type="entry name" value="adh_short"/>
    <property type="match status" value="1"/>
</dbReference>
<sequence length="231" mass="25716">KEFSVETFVVQADFRKLDIYEGIKEKLAGLDVGVLVNNVGMTTDIQSFLDVPEGEKAYQDLILVNNMSLVRMTHMVLPGMVEKRKGIIINVSSLSAVSPIPLIATYAATKRPLLTASLGVLPGNTKEKEFMSTSSALASNLVRRFVYTNITDELLDRPGLGAPTPDTFVRSDLRSITKIQVTSGYWLHNLQRDAACFVNYVSPTLATSLGWWGMKFVLEKSKQRTEKRKKQ</sequence>
<dbReference type="PANTHER" id="PTHR43899:SF13">
    <property type="entry name" value="RH59310P"/>
    <property type="match status" value="1"/>
</dbReference>
<evidence type="ECO:0000256" key="2">
    <source>
        <dbReference type="ARBA" id="ARBA00023002"/>
    </source>
</evidence>
<reference evidence="3" key="1">
    <citation type="submission" date="2020-11" db="EMBL/GenBank/DDBJ databases">
        <authorList>
            <person name="Tran Van P."/>
        </authorList>
    </citation>
    <scope>NUCLEOTIDE SEQUENCE</scope>
</reference>
<dbReference type="EMBL" id="LR904808">
    <property type="protein sequence ID" value="CAD7253107.1"/>
    <property type="molecule type" value="Genomic_DNA"/>
</dbReference>
<keyword evidence="4" id="KW-1185">Reference proteome</keyword>
<organism evidence="3">
    <name type="scientific">Darwinula stevensoni</name>
    <dbReference type="NCBI Taxonomy" id="69355"/>
    <lineage>
        <taxon>Eukaryota</taxon>
        <taxon>Metazoa</taxon>
        <taxon>Ecdysozoa</taxon>
        <taxon>Arthropoda</taxon>
        <taxon>Crustacea</taxon>
        <taxon>Oligostraca</taxon>
        <taxon>Ostracoda</taxon>
        <taxon>Podocopa</taxon>
        <taxon>Podocopida</taxon>
        <taxon>Darwinulocopina</taxon>
        <taxon>Darwinuloidea</taxon>
        <taxon>Darwinulidae</taxon>
        <taxon>Darwinula</taxon>
    </lineage>
</organism>
<keyword evidence="2" id="KW-0560">Oxidoreductase</keyword>
<proteinExistence type="inferred from homology"/>
<evidence type="ECO:0000313" key="4">
    <source>
        <dbReference type="Proteomes" id="UP000677054"/>
    </source>
</evidence>
<protein>
    <submittedName>
        <fullName evidence="3">Uncharacterized protein</fullName>
    </submittedName>
</protein>